<evidence type="ECO:0000313" key="4">
    <source>
        <dbReference type="Proteomes" id="UP001079535"/>
    </source>
</evidence>
<dbReference type="GO" id="GO:0005615">
    <property type="term" value="C:extracellular space"/>
    <property type="evidence" value="ECO:0007669"/>
    <property type="project" value="TreeGrafter"/>
</dbReference>
<proteinExistence type="predicted"/>
<feature type="region of interest" description="Disordered" evidence="1">
    <location>
        <begin position="1507"/>
        <end position="1531"/>
    </location>
</feature>
<dbReference type="PANTHER" id="PTHR24023:SF1082">
    <property type="entry name" value="COLLAGEN TRIPLE HELIX REPEAT"/>
    <property type="match status" value="1"/>
</dbReference>
<feature type="region of interest" description="Disordered" evidence="1">
    <location>
        <begin position="476"/>
        <end position="531"/>
    </location>
</feature>
<reference evidence="3" key="1">
    <citation type="submission" date="2022-11" db="EMBL/GenBank/DDBJ databases">
        <title>Temperate bacteriophages infecting mucin-degrading bacterium Ruminococcus gnavus from the human gut.</title>
        <authorList>
            <person name="Buttimer C."/>
        </authorList>
    </citation>
    <scope>NUCLEOTIDE SEQUENCE</scope>
    <source>
        <strain evidence="3">CCUG 49994</strain>
    </source>
</reference>
<dbReference type="InterPro" id="IPR050149">
    <property type="entry name" value="Collagen_superfamily"/>
</dbReference>
<feature type="compositionally biased region" description="Low complexity" evidence="1">
    <location>
        <begin position="1509"/>
        <end position="1531"/>
    </location>
</feature>
<name>A0A9Q4F1S0_MEDGN</name>
<evidence type="ECO:0000313" key="3">
    <source>
        <dbReference type="EMBL" id="MCZ0668280.1"/>
    </source>
</evidence>
<dbReference type="Pfam" id="PF06605">
    <property type="entry name" value="Prophage_tail"/>
    <property type="match status" value="1"/>
</dbReference>
<feature type="domain" description="Tail spike" evidence="2">
    <location>
        <begin position="139"/>
        <end position="365"/>
    </location>
</feature>
<comment type="caution">
    <text evidence="3">The sequence shown here is derived from an EMBL/GenBank/DDBJ whole genome shotgun (WGS) entry which is preliminary data.</text>
</comment>
<organism evidence="3 4">
    <name type="scientific">Mediterraneibacter gnavus</name>
    <name type="common">Ruminococcus gnavus</name>
    <dbReference type="NCBI Taxonomy" id="33038"/>
    <lineage>
        <taxon>Bacteria</taxon>
        <taxon>Bacillati</taxon>
        <taxon>Bacillota</taxon>
        <taxon>Clostridia</taxon>
        <taxon>Lachnospirales</taxon>
        <taxon>Lachnospiraceae</taxon>
        <taxon>Mediterraneibacter</taxon>
    </lineage>
</organism>
<dbReference type="InterPro" id="IPR008160">
    <property type="entry name" value="Collagen"/>
</dbReference>
<dbReference type="EMBL" id="JAPRAY010000015">
    <property type="protein sequence ID" value="MCZ0668280.1"/>
    <property type="molecule type" value="Genomic_DNA"/>
</dbReference>
<protein>
    <recommendedName>
        <fullName evidence="2">Tail spike domain-containing protein</fullName>
    </recommendedName>
</protein>
<dbReference type="Gene3D" id="1.20.5.320">
    <property type="entry name" value="6-Phosphogluconate Dehydrogenase, domain 3"/>
    <property type="match status" value="7"/>
</dbReference>
<dbReference type="Proteomes" id="UP001079535">
    <property type="component" value="Unassembled WGS sequence"/>
</dbReference>
<evidence type="ECO:0000256" key="1">
    <source>
        <dbReference type="SAM" id="MobiDB-lite"/>
    </source>
</evidence>
<dbReference type="InterPro" id="IPR010572">
    <property type="entry name" value="Tail_dom"/>
</dbReference>
<gene>
    <name evidence="3" type="ORF">OZZ17_12125</name>
</gene>
<dbReference type="RefSeq" id="WP_268803675.1">
    <property type="nucleotide sequence ID" value="NZ_JAPRAY010000015.1"/>
</dbReference>
<accession>A0A9Q4F1S0</accession>
<dbReference type="GO" id="GO:0031012">
    <property type="term" value="C:extracellular matrix"/>
    <property type="evidence" value="ECO:0007669"/>
    <property type="project" value="TreeGrafter"/>
</dbReference>
<sequence length="1882" mass="203127">MDNIRIAILSANNTPVAFMDNQHKKSMHYWGDELHKYLQGAANTYTFTVSAKHQDAENVTAGNKVAFIHKGKSYYLNIVNTEQTEETITATAWSLSFELINEDAGEYKAGKAMSFEEYLAVFDAERTLKLGLNEVSDKRITNEWTGTTSILKRLFSLANVFSAEIEFETVLNKDYSLKEIVLNVYREHSDTNSGVGEYRNDIVLRYGKGITGIRKTTDAEKLYTCIQPTGKDGLTINGLDKKEYDENGNIEYFTDGAIIRAPQARDRFPSNIVNKADAYILMRKEYDTDSKDKLYSMALSDLKTASEPVVTYEVDGYFDTNIGDTVRMQDQEWTPVLYLQARVSEQIRSLTNPKTAKTVFTNYKELTSEISDSLLQRMEDLINKNKVYTCSISTNNGIIFKNGIGSTTLTAYAYDNGVDVADKLQFRWSKDGHEFYVGKSVTVNAADVDTKAVYSFEALENGIKRGYYEVTITDVMDGEDGKDGEQGPQGEKGEQGEQGPPGPQGAPGLDGIQGPKGDQGIPGKDGVDGKTQYTHISYANSADGSKDFSVSDSNRDYVGMYVDFTQNDSTDPKKYAWSKIKGADGANGTPGKPGADGKTPYLHIAYANSADGKTGFSTTDGTNKLYIGQYTDYTQADSTDATKYTWTKIKGEQGERGLQGLQGEKGEQGIPGTAGANGKTSYFHIKYSSVAKPTTFSQMTETPSAYIGTYVDFVQEDSTDPARYTWSQFKGSQGVKGDQGIAGKNGADGKTSYLHIAYANSADGKTGFSTTDGTNKLYIGQYTDYTQADSTDATKYTWTKIKGEQGERGLQGLQGEKGEQGIPGTAGANGKTSYFHIKYSSVAKPTTFSQMTETPSAYIGTYVDFVQEDSTDPARYTWSQFKGSQGVKGDQGIAGKNGADGKTSYLHIAYANSADGKTGFSTTDGTNKLYIGQYTDYTQADSTDATKYTWTKIKGEQGERGLQGLQGEKGEQGIPGTAGANGKTSYFHIKYSSVAKPTTFSQMTETPSAYIGTYVDFVQEDSTDPARYTWSQFKGSQGVKGDQGIAGKNGADGKTSYLHIAYANSADGKTGFSTTDGTNKLYIGQYTDYTQADSTDATKYTWTKIKGEQGERGLQGLQGEKGEQGIPGTAGANGKTSYFHIKYSSVAKPTTFSQMTETPSAYIGTYVDFVQEDSTDPARYTWSQFKGSQGVKGDQGIAGKNGADGKTSYLHIAYANSADGKTGFSTTDGTNKLYIGQYTDYTQADSTDATKYTWTKIKGEQGERGPQGVPGLQGIQGPKGEQGIQGPKGNTGATGPQGPAGQSTYFHIKYSSVANPTSSSQMTETPSTYIGTYVDSVQADSTDPKKYTWSRFQGLQGPQGTQGIPGTNGTNGKTSYLHIKYSNDGGKTFTGNSGEDVGTYIGTCVDYNQSDPTSVGSYKWAKIKGEQGATGPQGPAGTSGRGIKTITEYYLISSAKTGITTASSGWSTSVPTMTATNKYLWNYEKFTFTDNTTATTTPKIIGIYGDKGTTGATGPQGPQGNAGATGPQGPQGVTGNGIKSITNYYLATASGSGVSASTSGWTTTVQAITASKKYLWNYEVVTYTNGSTYQSAPCIIGAYGDKGATGATGPSGIIVSSAAPVNPEVGQLWQTASGQPIKRWDGSKWVIHYISVDNLNAQTLSAIAADLGTVTAGLIKDKNGTMLIDVTSGKIISKKIVQGAVENVASLSNAYLAFSGKAPTTDRATMSVNLQNIMFTNENTRKATTIQFEDEMIYARNSVSPRISIYAYRNYDSGTVKGPYTSANSNNNIRVELKRRGFMVTCKITMLAQFPRSGEYGPFNEVKIPVGYRPVVDFFAPYSEVVGPNIFGTGRYGIGKDGGIKIYVENAVWTERHATFTWITDD</sequence>
<evidence type="ECO:0000259" key="2">
    <source>
        <dbReference type="Pfam" id="PF06605"/>
    </source>
</evidence>
<feature type="compositionally biased region" description="Basic and acidic residues" evidence="1">
    <location>
        <begin position="479"/>
        <end position="495"/>
    </location>
</feature>
<feature type="region of interest" description="Disordered" evidence="1">
    <location>
        <begin position="1260"/>
        <end position="1303"/>
    </location>
</feature>
<dbReference type="Pfam" id="PF01391">
    <property type="entry name" value="Collagen"/>
    <property type="match status" value="2"/>
</dbReference>
<dbReference type="PANTHER" id="PTHR24023">
    <property type="entry name" value="COLLAGEN ALPHA"/>
    <property type="match status" value="1"/>
</dbReference>